<feature type="region of interest" description="Disordered" evidence="1">
    <location>
        <begin position="81"/>
        <end position="102"/>
    </location>
</feature>
<name>A0A7J8A892_PIPKU</name>
<organism evidence="2 3">
    <name type="scientific">Pipistrellus kuhlii</name>
    <name type="common">Kuhl's pipistrelle</name>
    <dbReference type="NCBI Taxonomy" id="59472"/>
    <lineage>
        <taxon>Eukaryota</taxon>
        <taxon>Metazoa</taxon>
        <taxon>Chordata</taxon>
        <taxon>Craniata</taxon>
        <taxon>Vertebrata</taxon>
        <taxon>Euteleostomi</taxon>
        <taxon>Mammalia</taxon>
        <taxon>Eutheria</taxon>
        <taxon>Laurasiatheria</taxon>
        <taxon>Chiroptera</taxon>
        <taxon>Yangochiroptera</taxon>
        <taxon>Vespertilionidae</taxon>
        <taxon>Pipistrellus</taxon>
    </lineage>
</organism>
<comment type="caution">
    <text evidence="2">The sequence shown here is derived from an EMBL/GenBank/DDBJ whole genome shotgun (WGS) entry which is preliminary data.</text>
</comment>
<dbReference type="AlphaFoldDB" id="A0A7J8A892"/>
<evidence type="ECO:0000313" key="3">
    <source>
        <dbReference type="Proteomes" id="UP000558488"/>
    </source>
</evidence>
<dbReference type="Proteomes" id="UP000558488">
    <property type="component" value="Unassembled WGS sequence"/>
</dbReference>
<sequence>MLNKCSKNLCVAPTSLLCFRASRGTLILPGLFTHPVTLGGPLASLGISFLSEVPSITGDEEEQNNPRALAHAAQVHAPWQGLSGPLDHSAVPPTQEPLLPSGTESHKAIVSSIFPLRARGAPGEEDTGHSSLG</sequence>
<evidence type="ECO:0000313" key="2">
    <source>
        <dbReference type="EMBL" id="KAF6382568.1"/>
    </source>
</evidence>
<protein>
    <submittedName>
        <fullName evidence="2">Uncharacterized protein</fullName>
    </submittedName>
</protein>
<dbReference type="EMBL" id="JACAGB010000002">
    <property type="protein sequence ID" value="KAF6382568.1"/>
    <property type="molecule type" value="Genomic_DNA"/>
</dbReference>
<evidence type="ECO:0000256" key="1">
    <source>
        <dbReference type="SAM" id="MobiDB-lite"/>
    </source>
</evidence>
<keyword evidence="3" id="KW-1185">Reference proteome</keyword>
<reference evidence="2 3" key="1">
    <citation type="journal article" date="2020" name="Nature">
        <title>Six reference-quality genomes reveal evolution of bat adaptations.</title>
        <authorList>
            <person name="Jebb D."/>
            <person name="Huang Z."/>
            <person name="Pippel M."/>
            <person name="Hughes G.M."/>
            <person name="Lavrichenko K."/>
            <person name="Devanna P."/>
            <person name="Winkler S."/>
            <person name="Jermiin L.S."/>
            <person name="Skirmuntt E.C."/>
            <person name="Katzourakis A."/>
            <person name="Burkitt-Gray L."/>
            <person name="Ray D.A."/>
            <person name="Sullivan K.A.M."/>
            <person name="Roscito J.G."/>
            <person name="Kirilenko B.M."/>
            <person name="Davalos L.M."/>
            <person name="Corthals A.P."/>
            <person name="Power M.L."/>
            <person name="Jones G."/>
            <person name="Ransome R.D."/>
            <person name="Dechmann D.K.N."/>
            <person name="Locatelli A.G."/>
            <person name="Puechmaille S.J."/>
            <person name="Fedrigo O."/>
            <person name="Jarvis E.D."/>
            <person name="Hiller M."/>
            <person name="Vernes S.C."/>
            <person name="Myers E.W."/>
            <person name="Teeling E.C."/>
        </authorList>
    </citation>
    <scope>NUCLEOTIDE SEQUENCE [LARGE SCALE GENOMIC DNA]</scope>
    <source>
        <strain evidence="2">MPipKuh1</strain>
        <tissue evidence="2">Flight muscle</tissue>
    </source>
</reference>
<proteinExistence type="predicted"/>
<accession>A0A7J8A892</accession>
<gene>
    <name evidence="2" type="ORF">mPipKuh1_008930</name>
</gene>